<dbReference type="EMBL" id="DS113502">
    <property type="protein sequence ID" value="EAY03519.1"/>
    <property type="molecule type" value="Genomic_DNA"/>
</dbReference>
<dbReference type="VEuPathDB" id="TrichDB:TVAG_368900"/>
<accession>A2EUZ6</accession>
<gene>
    <name evidence="3" type="ORF">TVAG_368900</name>
</gene>
<evidence type="ECO:0000256" key="1">
    <source>
        <dbReference type="SAM" id="MobiDB-lite"/>
    </source>
</evidence>
<proteinExistence type="predicted"/>
<dbReference type="Proteomes" id="UP000001542">
    <property type="component" value="Unassembled WGS sequence"/>
</dbReference>
<dbReference type="KEGG" id="tva:4761364"/>
<dbReference type="AlphaFoldDB" id="A2EUZ6"/>
<feature type="region of interest" description="Disordered" evidence="1">
    <location>
        <begin position="1"/>
        <end position="20"/>
    </location>
</feature>
<evidence type="ECO:0000313" key="3">
    <source>
        <dbReference type="EMBL" id="EAY03519.1"/>
    </source>
</evidence>
<reference evidence="3" key="1">
    <citation type="submission" date="2006-10" db="EMBL/GenBank/DDBJ databases">
        <authorList>
            <person name="Amadeo P."/>
            <person name="Zhao Q."/>
            <person name="Wortman J."/>
            <person name="Fraser-Liggett C."/>
            <person name="Carlton J."/>
        </authorList>
    </citation>
    <scope>NUCLEOTIDE SEQUENCE</scope>
    <source>
        <strain evidence="3">G3</strain>
    </source>
</reference>
<feature type="transmembrane region" description="Helical" evidence="2">
    <location>
        <begin position="41"/>
        <end position="61"/>
    </location>
</feature>
<keyword evidence="2" id="KW-1133">Transmembrane helix</keyword>
<name>A2EUZ6_TRIV3</name>
<evidence type="ECO:0000313" key="4">
    <source>
        <dbReference type="Proteomes" id="UP000001542"/>
    </source>
</evidence>
<protein>
    <submittedName>
        <fullName evidence="3">Uncharacterized protein</fullName>
    </submittedName>
</protein>
<sequence>MVTKKEKKDKKNKPQTPYEKMKAQAMSRAEKLQSCVQSLEFQVGLLVVSLTWLGVLVYFLFKLKRLTQNFETDKLRDNPFELINFTIASIASELQAPNTRDDFVERMTSRLDRIMTNSSFDLIITNVSLLYNVVSVMIHAAEQRSQYCDYSGNLNLINNLLNTSANVLNVIQRNLPTCNIIPITKIITQCPGEESVINSSKKLVKSFILSSDNKCPPKIAKGFIKLLNNTQNYKDIDQILSFVIEDSELFEKSSKEICDLAVKHQDTEYAFTRKTKDLLCKAYSKFKCPSDEYFDSSCPQESDAPETEL</sequence>
<keyword evidence="2" id="KW-0812">Transmembrane</keyword>
<dbReference type="RefSeq" id="XP_001315742.1">
    <property type="nucleotide sequence ID" value="XM_001315707.1"/>
</dbReference>
<organism evidence="3 4">
    <name type="scientific">Trichomonas vaginalis (strain ATCC PRA-98 / G3)</name>
    <dbReference type="NCBI Taxonomy" id="412133"/>
    <lineage>
        <taxon>Eukaryota</taxon>
        <taxon>Metamonada</taxon>
        <taxon>Parabasalia</taxon>
        <taxon>Trichomonadida</taxon>
        <taxon>Trichomonadidae</taxon>
        <taxon>Trichomonas</taxon>
    </lineage>
</organism>
<evidence type="ECO:0000256" key="2">
    <source>
        <dbReference type="SAM" id="Phobius"/>
    </source>
</evidence>
<reference evidence="3" key="2">
    <citation type="journal article" date="2007" name="Science">
        <title>Draft genome sequence of the sexually transmitted pathogen Trichomonas vaginalis.</title>
        <authorList>
            <person name="Carlton J.M."/>
            <person name="Hirt R.P."/>
            <person name="Silva J.C."/>
            <person name="Delcher A.L."/>
            <person name="Schatz M."/>
            <person name="Zhao Q."/>
            <person name="Wortman J.R."/>
            <person name="Bidwell S.L."/>
            <person name="Alsmark U.C.M."/>
            <person name="Besteiro S."/>
            <person name="Sicheritz-Ponten T."/>
            <person name="Noel C.J."/>
            <person name="Dacks J.B."/>
            <person name="Foster P.G."/>
            <person name="Simillion C."/>
            <person name="Van de Peer Y."/>
            <person name="Miranda-Saavedra D."/>
            <person name="Barton G.J."/>
            <person name="Westrop G.D."/>
            <person name="Mueller S."/>
            <person name="Dessi D."/>
            <person name="Fiori P.L."/>
            <person name="Ren Q."/>
            <person name="Paulsen I."/>
            <person name="Zhang H."/>
            <person name="Bastida-Corcuera F.D."/>
            <person name="Simoes-Barbosa A."/>
            <person name="Brown M.T."/>
            <person name="Hayes R.D."/>
            <person name="Mukherjee M."/>
            <person name="Okumura C.Y."/>
            <person name="Schneider R."/>
            <person name="Smith A.J."/>
            <person name="Vanacova S."/>
            <person name="Villalvazo M."/>
            <person name="Haas B.J."/>
            <person name="Pertea M."/>
            <person name="Feldblyum T.V."/>
            <person name="Utterback T.R."/>
            <person name="Shu C.L."/>
            <person name="Osoegawa K."/>
            <person name="de Jong P.J."/>
            <person name="Hrdy I."/>
            <person name="Horvathova L."/>
            <person name="Zubacova Z."/>
            <person name="Dolezal P."/>
            <person name="Malik S.B."/>
            <person name="Logsdon J.M. Jr."/>
            <person name="Henze K."/>
            <person name="Gupta A."/>
            <person name="Wang C.C."/>
            <person name="Dunne R.L."/>
            <person name="Upcroft J.A."/>
            <person name="Upcroft P."/>
            <person name="White O."/>
            <person name="Salzberg S.L."/>
            <person name="Tang P."/>
            <person name="Chiu C.-H."/>
            <person name="Lee Y.-S."/>
            <person name="Embley T.M."/>
            <person name="Coombs G.H."/>
            <person name="Mottram J.C."/>
            <person name="Tachezy J."/>
            <person name="Fraser-Liggett C.M."/>
            <person name="Johnson P.J."/>
        </authorList>
    </citation>
    <scope>NUCLEOTIDE SEQUENCE [LARGE SCALE GENOMIC DNA]</scope>
    <source>
        <strain evidence="3">G3</strain>
    </source>
</reference>
<dbReference type="InParanoid" id="A2EUZ6"/>
<keyword evidence="2" id="KW-0472">Membrane</keyword>
<dbReference type="VEuPathDB" id="TrichDB:TVAGG3_0441540"/>
<keyword evidence="4" id="KW-1185">Reference proteome</keyword>